<reference evidence="3" key="1">
    <citation type="submission" date="2020-08" db="EMBL/GenBank/DDBJ databases">
        <title>Genome sequencing and assembly of the red palm weevil Rhynchophorus ferrugineus.</title>
        <authorList>
            <person name="Dias G.B."/>
            <person name="Bergman C.M."/>
            <person name="Manee M."/>
        </authorList>
    </citation>
    <scope>NUCLEOTIDE SEQUENCE</scope>
    <source>
        <strain evidence="3">AA-2017</strain>
        <tissue evidence="3">Whole larva</tissue>
    </source>
</reference>
<feature type="region of interest" description="Disordered" evidence="1">
    <location>
        <begin position="21"/>
        <end position="68"/>
    </location>
</feature>
<dbReference type="EMBL" id="JAACXV010000001">
    <property type="protein sequence ID" value="KAF7287939.1"/>
    <property type="molecule type" value="Genomic_DNA"/>
</dbReference>
<feature type="compositionally biased region" description="Pro residues" evidence="1">
    <location>
        <begin position="56"/>
        <end position="67"/>
    </location>
</feature>
<evidence type="ECO:0008006" key="5">
    <source>
        <dbReference type="Google" id="ProtNLM"/>
    </source>
</evidence>
<name>A0A834MPS1_RHYFE</name>
<feature type="chain" id="PRO_5032672999" description="Secreted protein" evidence="2">
    <location>
        <begin position="17"/>
        <end position="84"/>
    </location>
</feature>
<dbReference type="Proteomes" id="UP000625711">
    <property type="component" value="Unassembled WGS sequence"/>
</dbReference>
<organism evidence="3 4">
    <name type="scientific">Rhynchophorus ferrugineus</name>
    <name type="common">Red palm weevil</name>
    <name type="synonym">Curculio ferrugineus</name>
    <dbReference type="NCBI Taxonomy" id="354439"/>
    <lineage>
        <taxon>Eukaryota</taxon>
        <taxon>Metazoa</taxon>
        <taxon>Ecdysozoa</taxon>
        <taxon>Arthropoda</taxon>
        <taxon>Hexapoda</taxon>
        <taxon>Insecta</taxon>
        <taxon>Pterygota</taxon>
        <taxon>Neoptera</taxon>
        <taxon>Endopterygota</taxon>
        <taxon>Coleoptera</taxon>
        <taxon>Polyphaga</taxon>
        <taxon>Cucujiformia</taxon>
        <taxon>Curculionidae</taxon>
        <taxon>Dryophthorinae</taxon>
        <taxon>Rhynchophorus</taxon>
    </lineage>
</organism>
<dbReference type="AlphaFoldDB" id="A0A834MPS1"/>
<feature type="signal peptide" evidence="2">
    <location>
        <begin position="1"/>
        <end position="16"/>
    </location>
</feature>
<evidence type="ECO:0000313" key="3">
    <source>
        <dbReference type="EMBL" id="KAF7287939.1"/>
    </source>
</evidence>
<protein>
    <recommendedName>
        <fullName evidence="5">Secreted protein</fullName>
    </recommendedName>
</protein>
<evidence type="ECO:0000256" key="2">
    <source>
        <dbReference type="SAM" id="SignalP"/>
    </source>
</evidence>
<gene>
    <name evidence="3" type="ORF">GWI33_000004</name>
</gene>
<comment type="caution">
    <text evidence="3">The sequence shown here is derived from an EMBL/GenBank/DDBJ whole genome shotgun (WGS) entry which is preliminary data.</text>
</comment>
<sequence length="84" mass="9687">MFFFYYLVLWSSSARSFCLNRSRNDRRDEGADEDRQSVRQTLANWADPTLNQQPTPSQPPPMPPPPEAACVFRLTRRETANDAP</sequence>
<proteinExistence type="predicted"/>
<accession>A0A834MPS1</accession>
<keyword evidence="2" id="KW-0732">Signal</keyword>
<evidence type="ECO:0000256" key="1">
    <source>
        <dbReference type="SAM" id="MobiDB-lite"/>
    </source>
</evidence>
<keyword evidence="4" id="KW-1185">Reference proteome</keyword>
<evidence type="ECO:0000313" key="4">
    <source>
        <dbReference type="Proteomes" id="UP000625711"/>
    </source>
</evidence>
<feature type="compositionally biased region" description="Basic and acidic residues" evidence="1">
    <location>
        <begin position="22"/>
        <end position="37"/>
    </location>
</feature>